<dbReference type="Gene3D" id="3.40.1390.40">
    <property type="match status" value="1"/>
</dbReference>
<protein>
    <submittedName>
        <fullName evidence="3">Cobalt-precorrin 5A hydrolase</fullName>
    </submittedName>
</protein>
<dbReference type="KEGG" id="asul:DFR86_01205"/>
<dbReference type="SUPFAM" id="SSF159672">
    <property type="entry name" value="CbiG N-terminal domain-like"/>
    <property type="match status" value="1"/>
</dbReference>
<dbReference type="InterPro" id="IPR038029">
    <property type="entry name" value="GbiG_N_sf"/>
</dbReference>
<dbReference type="SUPFAM" id="SSF159664">
    <property type="entry name" value="CobE/GbiG C-terminal domain-like"/>
    <property type="match status" value="1"/>
</dbReference>
<feature type="domain" description="CobE/GbiG C-terminal" evidence="1">
    <location>
        <begin position="219"/>
        <end position="334"/>
    </location>
</feature>
<feature type="domain" description="Cobalamin synthesis G N-terminal" evidence="2">
    <location>
        <begin position="44"/>
        <end position="122"/>
    </location>
</feature>
<dbReference type="InterPro" id="IPR036518">
    <property type="entry name" value="CobE/GbiG_C_sf"/>
</dbReference>
<dbReference type="NCBIfam" id="NF004467">
    <property type="entry name" value="PRK05788.1-5"/>
    <property type="match status" value="1"/>
</dbReference>
<dbReference type="RefSeq" id="WP_110379184.1">
    <property type="nucleotide sequence ID" value="NZ_CP029288.2"/>
</dbReference>
<dbReference type="InterPro" id="IPR002750">
    <property type="entry name" value="CobE/GbiG_C"/>
</dbReference>
<dbReference type="InterPro" id="IPR052553">
    <property type="entry name" value="CbiG_hydrolase"/>
</dbReference>
<dbReference type="Proteomes" id="UP000248410">
    <property type="component" value="Chromosome"/>
</dbReference>
<keyword evidence="4" id="KW-1185">Reference proteome</keyword>
<evidence type="ECO:0000259" key="1">
    <source>
        <dbReference type="Pfam" id="PF01890"/>
    </source>
</evidence>
<dbReference type="GO" id="GO:0016787">
    <property type="term" value="F:hydrolase activity"/>
    <property type="evidence" value="ECO:0007669"/>
    <property type="project" value="UniProtKB-KW"/>
</dbReference>
<dbReference type="AlphaFoldDB" id="A0A2U9IK42"/>
<dbReference type="InterPro" id="IPR021744">
    <property type="entry name" value="CbiG_N"/>
</dbReference>
<dbReference type="Pfam" id="PF01890">
    <property type="entry name" value="CbiG_C"/>
    <property type="match status" value="1"/>
</dbReference>
<gene>
    <name evidence="3" type="primary">cbiG</name>
    <name evidence="3" type="ORF">DFR86_01205</name>
</gene>
<dbReference type="EMBL" id="CP029288">
    <property type="protein sequence ID" value="AWR96294.1"/>
    <property type="molecule type" value="Genomic_DNA"/>
</dbReference>
<proteinExistence type="predicted"/>
<sequence length="340" mass="37776">MLENVWRGLAIIYASNKNSAEKIFEKLKANGIPSSLFSYSEVDFEHVWNCYDGIIFVMALGGVVRTICKYVNKKNLDPPIIAIDDSLKYVIPILGAHWGANEIAKEISQILNSELIITTASELQNVTPIEYVAKRLNYKIENVEGVVKVDSALIKGKKVCIIGIENNNIYNLLNDIKGNYSTNLDEDCESIVLVDDNSKYKELLKDRKPDLVLKPIQFSVGIGLKKEATSDSVKEAIYFALKKLNADLNKVKVISSIRERVREVSKELGKPFRLVSIDEINSFYDPCISPQSNKLKELGIKGVAEISALIAGGKGSTLLLRKIPYKGEVTVAIASYEGEE</sequence>
<keyword evidence="3" id="KW-0378">Hydrolase</keyword>
<evidence type="ECO:0000259" key="2">
    <source>
        <dbReference type="Pfam" id="PF11760"/>
    </source>
</evidence>
<name>A0A2U9IK42_9CREN</name>
<dbReference type="Pfam" id="PF11760">
    <property type="entry name" value="CbiG_N"/>
    <property type="match status" value="1"/>
</dbReference>
<dbReference type="PANTHER" id="PTHR37477:SF1">
    <property type="entry name" value="COBALT-PRECORRIN-5A HYDROLASE"/>
    <property type="match status" value="1"/>
</dbReference>
<organism evidence="3 4">
    <name type="scientific">Acidianus sulfidivorans JP7</name>
    <dbReference type="NCBI Taxonomy" id="619593"/>
    <lineage>
        <taxon>Archaea</taxon>
        <taxon>Thermoproteota</taxon>
        <taxon>Thermoprotei</taxon>
        <taxon>Sulfolobales</taxon>
        <taxon>Sulfolobaceae</taxon>
        <taxon>Acidianus</taxon>
    </lineage>
</organism>
<evidence type="ECO:0000313" key="3">
    <source>
        <dbReference type="EMBL" id="AWR96294.1"/>
    </source>
</evidence>
<dbReference type="GO" id="GO:0009236">
    <property type="term" value="P:cobalamin biosynthetic process"/>
    <property type="evidence" value="ECO:0007669"/>
    <property type="project" value="InterPro"/>
</dbReference>
<reference evidence="3 4" key="1">
    <citation type="submission" date="2018-05" db="EMBL/GenBank/DDBJ databases">
        <title>Complete Genome Sequences of Extremely Thermoacidophilic, Metal-Mobilizing Type-Strain Members of the Archaeal Family Sulfolobaceae: Acidianus brierleyi DSM-1651T, Acidianus sulfidivorans DSM-18786T, Metallosphaera hakonensis DSM-7519T, and Metallosphaera prunae DSM-10039T.</title>
        <authorList>
            <person name="Counts J.A."/>
            <person name="Kelly R.M."/>
        </authorList>
    </citation>
    <scope>NUCLEOTIDE SEQUENCE [LARGE SCALE GENOMIC DNA]</scope>
    <source>
        <strain evidence="3 4">JP7</strain>
    </source>
</reference>
<dbReference type="OrthoDB" id="4722at2157"/>
<dbReference type="Gene3D" id="3.30.420.180">
    <property type="entry name" value="CobE/GbiG C-terminal domain"/>
    <property type="match status" value="1"/>
</dbReference>
<dbReference type="Gene3D" id="3.40.50.11220">
    <property type="match status" value="1"/>
</dbReference>
<accession>A0A2U9IK42</accession>
<evidence type="ECO:0000313" key="4">
    <source>
        <dbReference type="Proteomes" id="UP000248410"/>
    </source>
</evidence>
<dbReference type="GeneID" id="36836544"/>
<dbReference type="PANTHER" id="PTHR37477">
    <property type="entry name" value="COBALT-PRECORRIN-5A HYDROLASE"/>
    <property type="match status" value="1"/>
</dbReference>